<organism evidence="2">
    <name type="scientific">Phaeocystis antarctica</name>
    <dbReference type="NCBI Taxonomy" id="33657"/>
    <lineage>
        <taxon>Eukaryota</taxon>
        <taxon>Haptista</taxon>
        <taxon>Haptophyta</taxon>
        <taxon>Prymnesiophyceae</taxon>
        <taxon>Phaeocystales</taxon>
        <taxon>Phaeocystaceae</taxon>
        <taxon>Phaeocystis</taxon>
    </lineage>
</organism>
<dbReference type="EMBL" id="HBEP01004653">
    <property type="protein sequence ID" value="CAD8471712.1"/>
    <property type="molecule type" value="Transcribed_RNA"/>
</dbReference>
<gene>
    <name evidence="2" type="ORF">PANT1444_LOCUS2592</name>
</gene>
<dbReference type="InterPro" id="IPR011147">
    <property type="entry name" value="Bifunc_Aspkin/hSer_DH"/>
</dbReference>
<name>A0A7S0E4V1_9EUKA</name>
<dbReference type="GO" id="GO:0004412">
    <property type="term" value="F:homoserine dehydrogenase activity"/>
    <property type="evidence" value="ECO:0007669"/>
    <property type="project" value="InterPro"/>
</dbReference>
<dbReference type="PANTHER" id="PTHR43070">
    <property type="match status" value="1"/>
</dbReference>
<dbReference type="PANTHER" id="PTHR43070:SF3">
    <property type="entry name" value="HOMOSERINE DEHYDROGENASE"/>
    <property type="match status" value="1"/>
</dbReference>
<proteinExistence type="predicted"/>
<dbReference type="AlphaFoldDB" id="A0A7S0E4V1"/>
<evidence type="ECO:0000313" key="2">
    <source>
        <dbReference type="EMBL" id="CAD8471712.1"/>
    </source>
</evidence>
<evidence type="ECO:0000256" key="1">
    <source>
        <dbReference type="ARBA" id="ARBA00022857"/>
    </source>
</evidence>
<dbReference type="SUPFAM" id="SSF51735">
    <property type="entry name" value="NAD(P)-binding Rossmann-fold domains"/>
    <property type="match status" value="1"/>
</dbReference>
<accession>A0A7S0E4V1</accession>
<evidence type="ECO:0008006" key="3">
    <source>
        <dbReference type="Google" id="ProtNLM"/>
    </source>
</evidence>
<protein>
    <recommendedName>
        <fullName evidence="3">Homoserine dehydrogenase</fullName>
    </recommendedName>
</protein>
<dbReference type="InterPro" id="IPR036291">
    <property type="entry name" value="NAD(P)-bd_dom_sf"/>
</dbReference>
<dbReference type="Gene3D" id="3.40.50.720">
    <property type="entry name" value="NAD(P)-binding Rossmann-like Domain"/>
    <property type="match status" value="1"/>
</dbReference>
<keyword evidence="1" id="KW-0521">NADP</keyword>
<dbReference type="GO" id="GO:0009067">
    <property type="term" value="P:aspartate family amino acid biosynthetic process"/>
    <property type="evidence" value="ECO:0007669"/>
    <property type="project" value="InterPro"/>
</dbReference>
<reference evidence="2" key="1">
    <citation type="submission" date="2021-01" db="EMBL/GenBank/DDBJ databases">
        <authorList>
            <person name="Corre E."/>
            <person name="Pelletier E."/>
            <person name="Niang G."/>
            <person name="Scheremetjew M."/>
            <person name="Finn R."/>
            <person name="Kale V."/>
            <person name="Holt S."/>
            <person name="Cochrane G."/>
            <person name="Meng A."/>
            <person name="Brown T."/>
            <person name="Cohen L."/>
        </authorList>
    </citation>
    <scope>NUCLEOTIDE SEQUENCE</scope>
    <source>
        <strain evidence="2">CCMP1374</strain>
    </source>
</reference>
<sequence length="237" mass="24158">MLLCLLVAATTSALQLPQGRSNVGRRTALGLASVVVTAPALPSFAASPTDLQVATPRTVPFVLIGAGGVGSALLRTITDSRVFHADRYGIRLSALAVCDSSAAVLATTGAGSELSDKALAALIAHKAAGGKLATLRGVSVQSPREQPAEAFLLSLVERYAAEAPEAIIIDCSASSATVPALVLAARRLRVVSANKKPFADSSMDSFLSLARSPSSPARVRYEATVGAGLPVVDTLSP</sequence>